<dbReference type="PANTHER" id="PTHR35970:SF1">
    <property type="entry name" value="SODIUM CHANNEL AND CLATHRIN LINKER 1"/>
    <property type="match status" value="1"/>
</dbReference>
<keyword evidence="3" id="KW-1185">Reference proteome</keyword>
<sequence>MNPASQEYFRTFEMLMEELNSFRTQQNELKFQISKLFEENKRLMNELKENIIAREQQISESGFGDIEQKYRAAVASKNVALEMWQEALKQLETQEEQLIGKKSLVESERGESEKLIGQIKEEYVKGLNILSTEVSNYRNELASVTQELNSKTAELDKCQKELKLLKDEVTKSRSVISDLSSQKSEMEETIASLRTLLSETENFLSSTKEEMSVVKTENFEFSSQVIDLKEQNKKLRSEMAVLEKDAKESLLTAQEAILKRKEMAYKEEQYLKEIEHLKISMGIEAEKVAFKFKSEIKGIQKESNEKIKSLMDEIQALHQENSDKQSLFEKAVREKQALESKVELLYSDNSSGLPSTVFDDLCKRLTMAERTCDEREFKIKSLETELSEVKSAKEQEVQCLLEENCTTKTRFQKLLEDFNQSSSDRIKLSDEMTKLKKKCYDFEKELKRTKSTYSTEVSLLREESKQKQEAQSQQLLSTEEHYKKVCSELQKLLDAEFQISNKWKEEVDDLIVKSETKIKELCQTILNLQNQNRELIDVLGQSNSYIPNLTAYT</sequence>
<feature type="coiled-coil region" evidence="1">
    <location>
        <begin position="300"/>
        <end position="327"/>
    </location>
</feature>
<keyword evidence="2" id="KW-0406">Ion transport</keyword>
<dbReference type="AlphaFoldDB" id="A0A8X6FS31"/>
<dbReference type="InterPro" id="IPR038911">
    <property type="entry name" value="SCLT1"/>
</dbReference>
<keyword evidence="2" id="KW-0407">Ion channel</keyword>
<keyword evidence="2" id="KW-0813">Transport</keyword>
<dbReference type="GO" id="GO:0060271">
    <property type="term" value="P:cilium assembly"/>
    <property type="evidence" value="ECO:0007669"/>
    <property type="project" value="TreeGrafter"/>
</dbReference>
<dbReference type="OrthoDB" id="551053at2759"/>
<gene>
    <name evidence="2" type="primary">SCLT1</name>
    <name evidence="2" type="ORF">TNCT_453411</name>
</gene>
<dbReference type="Gene3D" id="1.10.287.1490">
    <property type="match status" value="1"/>
</dbReference>
<evidence type="ECO:0000313" key="2">
    <source>
        <dbReference type="EMBL" id="GFQ65938.1"/>
    </source>
</evidence>
<dbReference type="GO" id="GO:0005814">
    <property type="term" value="C:centriole"/>
    <property type="evidence" value="ECO:0007669"/>
    <property type="project" value="TreeGrafter"/>
</dbReference>
<accession>A0A8X6FS31</accession>
<proteinExistence type="predicted"/>
<dbReference type="PANTHER" id="PTHR35970">
    <property type="entry name" value="SODIUM CHANNEL AND CLATHRIN LINKER 1"/>
    <property type="match status" value="1"/>
</dbReference>
<protein>
    <submittedName>
        <fullName evidence="2">Sodium channel and clathrin linker 1</fullName>
    </submittedName>
</protein>
<comment type="caution">
    <text evidence="2">The sequence shown here is derived from an EMBL/GenBank/DDBJ whole genome shotgun (WGS) entry which is preliminary data.</text>
</comment>
<keyword evidence="1" id="KW-0175">Coiled coil</keyword>
<feature type="coiled-coil region" evidence="1">
    <location>
        <begin position="225"/>
        <end position="252"/>
    </location>
</feature>
<reference evidence="2" key="1">
    <citation type="submission" date="2020-07" db="EMBL/GenBank/DDBJ databases">
        <title>Multicomponent nature underlies the extraordinary mechanical properties of spider dragline silk.</title>
        <authorList>
            <person name="Kono N."/>
            <person name="Nakamura H."/>
            <person name="Mori M."/>
            <person name="Yoshida Y."/>
            <person name="Ohtoshi R."/>
            <person name="Malay A.D."/>
            <person name="Moran D.A.P."/>
            <person name="Tomita M."/>
            <person name="Numata K."/>
            <person name="Arakawa K."/>
        </authorList>
    </citation>
    <scope>NUCLEOTIDE SEQUENCE</scope>
</reference>
<organism evidence="2 3">
    <name type="scientific">Trichonephila clavata</name>
    <name type="common">Joro spider</name>
    <name type="synonym">Nephila clavata</name>
    <dbReference type="NCBI Taxonomy" id="2740835"/>
    <lineage>
        <taxon>Eukaryota</taxon>
        <taxon>Metazoa</taxon>
        <taxon>Ecdysozoa</taxon>
        <taxon>Arthropoda</taxon>
        <taxon>Chelicerata</taxon>
        <taxon>Arachnida</taxon>
        <taxon>Araneae</taxon>
        <taxon>Araneomorphae</taxon>
        <taxon>Entelegynae</taxon>
        <taxon>Araneoidea</taxon>
        <taxon>Nephilidae</taxon>
        <taxon>Trichonephila</taxon>
    </lineage>
</organism>
<evidence type="ECO:0000256" key="1">
    <source>
        <dbReference type="SAM" id="Coils"/>
    </source>
</evidence>
<dbReference type="EMBL" id="BMAO01010255">
    <property type="protein sequence ID" value="GFQ65938.1"/>
    <property type="molecule type" value="Genomic_DNA"/>
</dbReference>
<evidence type="ECO:0000313" key="3">
    <source>
        <dbReference type="Proteomes" id="UP000887116"/>
    </source>
</evidence>
<dbReference type="GO" id="GO:0034220">
    <property type="term" value="P:monoatomic ion transmembrane transport"/>
    <property type="evidence" value="ECO:0007669"/>
    <property type="project" value="UniProtKB-KW"/>
</dbReference>
<dbReference type="Proteomes" id="UP000887116">
    <property type="component" value="Unassembled WGS sequence"/>
</dbReference>
<dbReference type="GO" id="GO:0045162">
    <property type="term" value="P:clustering of voltage-gated sodium channels"/>
    <property type="evidence" value="ECO:0007669"/>
    <property type="project" value="InterPro"/>
</dbReference>
<feature type="coiled-coil region" evidence="1">
    <location>
        <begin position="74"/>
        <end position="196"/>
    </location>
</feature>
<feature type="coiled-coil region" evidence="1">
    <location>
        <begin position="511"/>
        <end position="538"/>
    </location>
</feature>
<name>A0A8X6FS31_TRICU</name>